<feature type="domain" description="Receptor ligand binding region" evidence="5">
    <location>
        <begin position="99"/>
        <end position="195"/>
    </location>
</feature>
<dbReference type="InterPro" id="IPR001828">
    <property type="entry name" value="ANF_lig-bd_rcpt"/>
</dbReference>
<evidence type="ECO:0000313" key="7">
    <source>
        <dbReference type="Proteomes" id="UP000050761"/>
    </source>
</evidence>
<dbReference type="Gene3D" id="3.40.50.2300">
    <property type="match status" value="1"/>
</dbReference>
<dbReference type="WBParaSite" id="HPBE_0000118901-mRNA-1">
    <property type="protein sequence ID" value="HPBE_0000118901-mRNA-1"/>
    <property type="gene ID" value="HPBE_0000118901"/>
</dbReference>
<dbReference type="SUPFAM" id="SSF53822">
    <property type="entry name" value="Periplasmic binding protein-like I"/>
    <property type="match status" value="1"/>
</dbReference>
<evidence type="ECO:0000313" key="8">
    <source>
        <dbReference type="WBParaSite" id="HPBE_0000118901-mRNA-1"/>
    </source>
</evidence>
<proteinExistence type="predicted"/>
<dbReference type="Pfam" id="PF01094">
    <property type="entry name" value="ANF_receptor"/>
    <property type="match status" value="1"/>
</dbReference>
<comment type="subcellular location">
    <subcellularLocation>
        <location evidence="1">Membrane</location>
    </subcellularLocation>
</comment>
<keyword evidence="4" id="KW-0472">Membrane</keyword>
<dbReference type="GO" id="GO:0016020">
    <property type="term" value="C:membrane"/>
    <property type="evidence" value="ECO:0007669"/>
    <property type="project" value="UniProtKB-SubCell"/>
</dbReference>
<sequence length="261" mass="29696">MTGADFLALEKLIFQDLRVLGASQKIVSHKNAYLEIFETEFTHLSNHTVVAEYIDGGVLRDKMGANRLQLTDEVVCEQVMNRSIAVVIYAPMLSRDTQPEYLSRVSSAAYALGFYSIPTIGVMVREAEFSKKKIYPTFVRPTPSYADESYVFLNLLRRLDYRQVVVVSVKGDRNGEQFVELFERKRMKYKIHVVSDYDVVPILYFSHQAGFKAHIWLDRSNHAVEKPHAQLIFAAAVEITQSNKVWLVNEDASKANNVPVG</sequence>
<evidence type="ECO:0000259" key="5">
    <source>
        <dbReference type="Pfam" id="PF01094"/>
    </source>
</evidence>
<evidence type="ECO:0000256" key="2">
    <source>
        <dbReference type="ARBA" id="ARBA00022692"/>
    </source>
</evidence>
<keyword evidence="7" id="KW-1185">Reference proteome</keyword>
<gene>
    <name evidence="6" type="ORF">HPBE_LOCUS1190</name>
</gene>
<name>A0A183F4U7_HELPZ</name>
<dbReference type="AlphaFoldDB" id="A0A183F4U7"/>
<dbReference type="EMBL" id="UZAH01001200">
    <property type="protein sequence ID" value="VDO19572.1"/>
    <property type="molecule type" value="Genomic_DNA"/>
</dbReference>
<keyword evidence="2" id="KW-0812">Transmembrane</keyword>
<keyword evidence="3" id="KW-1133">Transmembrane helix</keyword>
<reference evidence="8" key="2">
    <citation type="submission" date="2019-09" db="UniProtKB">
        <authorList>
            <consortium name="WormBaseParasite"/>
        </authorList>
    </citation>
    <scope>IDENTIFICATION</scope>
</reference>
<evidence type="ECO:0000313" key="6">
    <source>
        <dbReference type="EMBL" id="VDO19572.1"/>
    </source>
</evidence>
<dbReference type="Proteomes" id="UP000050761">
    <property type="component" value="Unassembled WGS sequence"/>
</dbReference>
<evidence type="ECO:0000256" key="4">
    <source>
        <dbReference type="ARBA" id="ARBA00023136"/>
    </source>
</evidence>
<dbReference type="InterPro" id="IPR028082">
    <property type="entry name" value="Peripla_BP_I"/>
</dbReference>
<accession>A0A3P7WPY9</accession>
<evidence type="ECO:0000256" key="3">
    <source>
        <dbReference type="ARBA" id="ARBA00022989"/>
    </source>
</evidence>
<accession>A0A183F4U7</accession>
<organism evidence="7 8">
    <name type="scientific">Heligmosomoides polygyrus</name>
    <name type="common">Parasitic roundworm</name>
    <dbReference type="NCBI Taxonomy" id="6339"/>
    <lineage>
        <taxon>Eukaryota</taxon>
        <taxon>Metazoa</taxon>
        <taxon>Ecdysozoa</taxon>
        <taxon>Nematoda</taxon>
        <taxon>Chromadorea</taxon>
        <taxon>Rhabditida</taxon>
        <taxon>Rhabditina</taxon>
        <taxon>Rhabditomorpha</taxon>
        <taxon>Strongyloidea</taxon>
        <taxon>Heligmosomidae</taxon>
        <taxon>Heligmosomoides</taxon>
    </lineage>
</organism>
<evidence type="ECO:0000256" key="1">
    <source>
        <dbReference type="ARBA" id="ARBA00004370"/>
    </source>
</evidence>
<reference evidence="6 7" key="1">
    <citation type="submission" date="2018-11" db="EMBL/GenBank/DDBJ databases">
        <authorList>
            <consortium name="Pathogen Informatics"/>
        </authorList>
    </citation>
    <scope>NUCLEOTIDE SEQUENCE [LARGE SCALE GENOMIC DNA]</scope>
</reference>
<dbReference type="OrthoDB" id="5984008at2759"/>
<protein>
    <submittedName>
        <fullName evidence="8">ANF_receptor domain-containing protein</fullName>
    </submittedName>
</protein>